<accession>A0A0A9EZM8</accession>
<proteinExistence type="predicted"/>
<sequence>MKWPCKNHWRKSSISGYQEVKNTFLISHMKVSFFRGSLKSCTFIFSFMNNNFNDISTEVVYHLDGFRINLNHYK</sequence>
<reference evidence="1" key="1">
    <citation type="submission" date="2014-09" db="EMBL/GenBank/DDBJ databases">
        <authorList>
            <person name="Magalhaes I.L.F."/>
            <person name="Oliveira U."/>
            <person name="Santos F.R."/>
            <person name="Vidigal T.H.D.A."/>
            <person name="Brescovit A.D."/>
            <person name="Santos A.J."/>
        </authorList>
    </citation>
    <scope>NUCLEOTIDE SEQUENCE</scope>
    <source>
        <tissue evidence="1">Shoot tissue taken approximately 20 cm above the soil surface</tissue>
    </source>
</reference>
<organism evidence="1">
    <name type="scientific">Arundo donax</name>
    <name type="common">Giant reed</name>
    <name type="synonym">Donax arundinaceus</name>
    <dbReference type="NCBI Taxonomy" id="35708"/>
    <lineage>
        <taxon>Eukaryota</taxon>
        <taxon>Viridiplantae</taxon>
        <taxon>Streptophyta</taxon>
        <taxon>Embryophyta</taxon>
        <taxon>Tracheophyta</taxon>
        <taxon>Spermatophyta</taxon>
        <taxon>Magnoliopsida</taxon>
        <taxon>Liliopsida</taxon>
        <taxon>Poales</taxon>
        <taxon>Poaceae</taxon>
        <taxon>PACMAD clade</taxon>
        <taxon>Arundinoideae</taxon>
        <taxon>Arundineae</taxon>
        <taxon>Arundo</taxon>
    </lineage>
</organism>
<name>A0A0A9EZM8_ARUDO</name>
<protein>
    <submittedName>
        <fullName evidence="1">Uncharacterized protein</fullName>
    </submittedName>
</protein>
<dbReference type="EMBL" id="GBRH01191686">
    <property type="protein sequence ID" value="JAE06210.1"/>
    <property type="molecule type" value="Transcribed_RNA"/>
</dbReference>
<reference evidence="1" key="2">
    <citation type="journal article" date="2015" name="Data Brief">
        <title>Shoot transcriptome of the giant reed, Arundo donax.</title>
        <authorList>
            <person name="Barrero R.A."/>
            <person name="Guerrero F.D."/>
            <person name="Moolhuijzen P."/>
            <person name="Goolsby J.A."/>
            <person name="Tidwell J."/>
            <person name="Bellgard S.E."/>
            <person name="Bellgard M.I."/>
        </authorList>
    </citation>
    <scope>NUCLEOTIDE SEQUENCE</scope>
    <source>
        <tissue evidence="1">Shoot tissue taken approximately 20 cm above the soil surface</tissue>
    </source>
</reference>
<evidence type="ECO:0000313" key="1">
    <source>
        <dbReference type="EMBL" id="JAE06210.1"/>
    </source>
</evidence>
<dbReference type="AlphaFoldDB" id="A0A0A9EZM8"/>